<evidence type="ECO:0000313" key="1">
    <source>
        <dbReference type="EMBL" id="CAJ1407479.1"/>
    </source>
</evidence>
<dbReference type="EMBL" id="CAUJNA010003673">
    <property type="protein sequence ID" value="CAJ1407479.1"/>
    <property type="molecule type" value="Genomic_DNA"/>
</dbReference>
<organism evidence="1 2">
    <name type="scientific">Effrenium voratum</name>
    <dbReference type="NCBI Taxonomy" id="2562239"/>
    <lineage>
        <taxon>Eukaryota</taxon>
        <taxon>Sar</taxon>
        <taxon>Alveolata</taxon>
        <taxon>Dinophyceae</taxon>
        <taxon>Suessiales</taxon>
        <taxon>Symbiodiniaceae</taxon>
        <taxon>Effrenium</taxon>
    </lineage>
</organism>
<gene>
    <name evidence="1" type="ORF">EVOR1521_LOCUS29165</name>
</gene>
<keyword evidence="2" id="KW-1185">Reference proteome</keyword>
<reference evidence="1" key="1">
    <citation type="submission" date="2023-08" db="EMBL/GenBank/DDBJ databases">
        <authorList>
            <person name="Chen Y."/>
            <person name="Shah S."/>
            <person name="Dougan E. K."/>
            <person name="Thang M."/>
            <person name="Chan C."/>
        </authorList>
    </citation>
    <scope>NUCLEOTIDE SEQUENCE</scope>
</reference>
<dbReference type="AlphaFoldDB" id="A0AA36NHY1"/>
<protein>
    <submittedName>
        <fullName evidence="1">Uncharacterized protein</fullName>
    </submittedName>
</protein>
<dbReference type="Proteomes" id="UP001178507">
    <property type="component" value="Unassembled WGS sequence"/>
</dbReference>
<sequence length="203" mass="21945">MDFTKVVSDGYASGESTYSADTGVCCCLAWRLTKACQAGIRKEQLRALHLEIQSFRELLGATAVEVAASHGALQCKDSRHLAISAEDVALRLGQLLCVWCAQQEPCIEITVGMHTGGLDIIHLPGGSKLYVGSSLHGATELANDDYYEFTPGILRGLCDPEHLKSLQVPLAEAFKGYTLRHVRGQAPEPGQNWAGLQPLVTPR</sequence>
<name>A0AA36NHY1_9DINO</name>
<accession>A0AA36NHY1</accession>
<proteinExistence type="predicted"/>
<comment type="caution">
    <text evidence="1">The sequence shown here is derived from an EMBL/GenBank/DDBJ whole genome shotgun (WGS) entry which is preliminary data.</text>
</comment>
<evidence type="ECO:0000313" key="2">
    <source>
        <dbReference type="Proteomes" id="UP001178507"/>
    </source>
</evidence>